<feature type="coiled-coil region" evidence="1">
    <location>
        <begin position="247"/>
        <end position="306"/>
    </location>
</feature>
<feature type="region of interest" description="Disordered" evidence="2">
    <location>
        <begin position="600"/>
        <end position="675"/>
    </location>
</feature>
<keyword evidence="1" id="KW-0175">Coiled coil</keyword>
<keyword evidence="5" id="KW-1185">Reference proteome</keyword>
<feature type="compositionally biased region" description="Polar residues" evidence="2">
    <location>
        <begin position="942"/>
        <end position="954"/>
    </location>
</feature>
<feature type="compositionally biased region" description="Polar residues" evidence="2">
    <location>
        <begin position="625"/>
        <end position="655"/>
    </location>
</feature>
<dbReference type="Proteomes" id="UP000676310">
    <property type="component" value="Unassembled WGS sequence"/>
</dbReference>
<name>A0A8J2I5Z3_9PLEO</name>
<gene>
    <name evidence="4" type="ORF">ALTATR162_LOCUS9035</name>
</gene>
<feature type="coiled-coil region" evidence="1">
    <location>
        <begin position="542"/>
        <end position="594"/>
    </location>
</feature>
<dbReference type="RefSeq" id="XP_043172603.1">
    <property type="nucleotide sequence ID" value="XM_043316668.1"/>
</dbReference>
<comment type="caution">
    <text evidence="4">The sequence shown here is derived from an EMBL/GenBank/DDBJ whole genome shotgun (WGS) entry which is preliminary data.</text>
</comment>
<keyword evidence="3" id="KW-1133">Transmembrane helix</keyword>
<feature type="transmembrane region" description="Helical" evidence="3">
    <location>
        <begin position="188"/>
        <end position="206"/>
    </location>
</feature>
<evidence type="ECO:0000313" key="4">
    <source>
        <dbReference type="EMBL" id="CAG5179104.1"/>
    </source>
</evidence>
<sequence>MAELNSGQLAILLQNWNHPVIRPFLATAATGLAVIAVYERGLPIDIDIKRLNHFVAHLAAPELGRGLYSPQKQLSPNHPVSVIFGLLEPELFSAAKITVRKSAPELLDILDRIGSDGASAHLQVTPCLSTIVSHISSDSTHARFQATSHLITPAPILLSHTSGAQYITTALQIGTQAQTTSVSGNSSILVLAAAAVAITGIIFSAYKTYSNYKETKAQKLTDAQFIADLTLQLDDITASKLKIGTDLKAAQKDLSKSNDDKKQLSKLNSAIITLNDGIIRKLDEAKEEREKNAKRVHETIERLEAVQERIAGLVKDRNTQMQANNNLRDKLSETHLTVNGLRDEKIACEREVQEQLQAVRLGNDHLSSQVQSANVDKTKLEEQLAASALAANATHQQLWVKIDELDRKNTSHEFSLLDAKKDLEELKKQAAAAEVDLQAKQTQLHELNTQNGHLESTLASTNKKVEELQTNHHEALVALVLAQSATEEKDKLQQENEILMNEVTQFYTKLDEQFNKPTRKCVILEENINSRDSSIDSAQYVMGRLRSQFKKLQETFEQQIREKDSEVEALCQQARDANVALSIAQETIAQLEKEKTSDLPKLSILQTGPEDDNDDDLRCHAAGSTHCSQQGSLQQQALPHSTSESLFDTTTTGENNGEHSPVPMTESVSSGGELNIPNRKRREYWHKYWSMRNSKRVFRDDVVHKMELPCFDVSFSDIGIARPAENHEDRTLESGKVLEHTKCNHCLQWYTKKDMYDHLKICKAFWDVAIRCGYCKGIFKYNTAFFDQHIPGCKAHSTEEGPSEKHYTLADLGTDVNTTQISQQVGMGSNAPMPLGQQVKPDAPIFTPRGSTSGLESPVPTGPRYLNRNSQQVRGISFNGPQFARSPQSLPYITPRGIPPAHGFGFGTPSLVARTPTGPKAYSAPRDNSQASRSRGQQQQGHPQTPEKSFSFSPGYTGRK</sequence>
<keyword evidence="3" id="KW-0472">Membrane</keyword>
<evidence type="ECO:0000256" key="1">
    <source>
        <dbReference type="SAM" id="Coils"/>
    </source>
</evidence>
<evidence type="ECO:0000256" key="3">
    <source>
        <dbReference type="SAM" id="Phobius"/>
    </source>
</evidence>
<dbReference type="GeneID" id="67021212"/>
<evidence type="ECO:0000313" key="5">
    <source>
        <dbReference type="Proteomes" id="UP000676310"/>
    </source>
</evidence>
<reference evidence="4" key="1">
    <citation type="submission" date="2021-05" db="EMBL/GenBank/DDBJ databases">
        <authorList>
            <person name="Stam R."/>
        </authorList>
    </citation>
    <scope>NUCLEOTIDE SEQUENCE</scope>
    <source>
        <strain evidence="4">CS162</strain>
    </source>
</reference>
<accession>A0A8J2I5Z3</accession>
<evidence type="ECO:0000256" key="2">
    <source>
        <dbReference type="SAM" id="MobiDB-lite"/>
    </source>
</evidence>
<feature type="coiled-coil region" evidence="1">
    <location>
        <begin position="416"/>
        <end position="509"/>
    </location>
</feature>
<protein>
    <submittedName>
        <fullName evidence="4">Uncharacterized protein</fullName>
    </submittedName>
</protein>
<proteinExistence type="predicted"/>
<feature type="transmembrane region" description="Helical" evidence="3">
    <location>
        <begin position="20"/>
        <end position="38"/>
    </location>
</feature>
<dbReference type="EMBL" id="CAJRGZ010000023">
    <property type="protein sequence ID" value="CAG5179104.1"/>
    <property type="molecule type" value="Genomic_DNA"/>
</dbReference>
<dbReference type="AlphaFoldDB" id="A0A8J2I5Z3"/>
<feature type="compositionally biased region" description="Low complexity" evidence="2">
    <location>
        <begin position="929"/>
        <end position="941"/>
    </location>
</feature>
<keyword evidence="3" id="KW-0812">Transmembrane</keyword>
<dbReference type="OrthoDB" id="3685017at2759"/>
<organism evidence="4 5">
    <name type="scientific">Alternaria atra</name>
    <dbReference type="NCBI Taxonomy" id="119953"/>
    <lineage>
        <taxon>Eukaryota</taxon>
        <taxon>Fungi</taxon>
        <taxon>Dikarya</taxon>
        <taxon>Ascomycota</taxon>
        <taxon>Pezizomycotina</taxon>
        <taxon>Dothideomycetes</taxon>
        <taxon>Pleosporomycetidae</taxon>
        <taxon>Pleosporales</taxon>
        <taxon>Pleosporineae</taxon>
        <taxon>Pleosporaceae</taxon>
        <taxon>Alternaria</taxon>
        <taxon>Alternaria sect. Ulocladioides</taxon>
    </lineage>
</organism>
<feature type="region of interest" description="Disordered" evidence="2">
    <location>
        <begin position="904"/>
        <end position="960"/>
    </location>
</feature>